<dbReference type="FunFam" id="2.10.25.10:FF:000031">
    <property type="entry name" value="neurogenic locus notch homolog protein 3"/>
    <property type="match status" value="1"/>
</dbReference>
<feature type="domain" description="EGF-like" evidence="22">
    <location>
        <begin position="1844"/>
        <end position="1883"/>
    </location>
</feature>
<dbReference type="FunFam" id="2.10.25.10:FF:000472">
    <property type="entry name" value="Uncharacterized protein, isoform A"/>
    <property type="match status" value="1"/>
</dbReference>
<feature type="disulfide bond" evidence="17">
    <location>
        <begin position="2626"/>
        <end position="2635"/>
    </location>
</feature>
<feature type="compositionally biased region" description="Polar residues" evidence="18">
    <location>
        <begin position="3895"/>
        <end position="3929"/>
    </location>
</feature>
<feature type="domain" description="EGF-like" evidence="22">
    <location>
        <begin position="3292"/>
        <end position="3329"/>
    </location>
</feature>
<dbReference type="InterPro" id="IPR000742">
    <property type="entry name" value="EGF"/>
</dbReference>
<dbReference type="Pfam" id="PF12661">
    <property type="entry name" value="hEGF"/>
    <property type="match status" value="1"/>
</dbReference>
<feature type="disulfide bond" evidence="17">
    <location>
        <begin position="2130"/>
        <end position="2139"/>
    </location>
</feature>
<feature type="disulfide bond" evidence="17">
    <location>
        <begin position="2420"/>
        <end position="2429"/>
    </location>
</feature>
<feature type="disulfide bond" evidence="17">
    <location>
        <begin position="3319"/>
        <end position="3328"/>
    </location>
</feature>
<dbReference type="FunFam" id="2.10.25.10:FF:000122">
    <property type="entry name" value="Protein crumbs homolog 2"/>
    <property type="match status" value="1"/>
</dbReference>
<feature type="domain" description="AMOP" evidence="23">
    <location>
        <begin position="1188"/>
        <end position="1308"/>
    </location>
</feature>
<evidence type="ECO:0000259" key="22">
    <source>
        <dbReference type="PROSITE" id="PS50026"/>
    </source>
</evidence>
<dbReference type="PROSITE" id="PS50026">
    <property type="entry name" value="EGF_3"/>
    <property type="match status" value="25"/>
</dbReference>
<protein>
    <submittedName>
        <fullName evidence="25">DgyrCDS8684</fullName>
    </submittedName>
</protein>
<evidence type="ECO:0000256" key="8">
    <source>
        <dbReference type="ARBA" id="ARBA00022729"/>
    </source>
</evidence>
<feature type="disulfide bond" evidence="17">
    <location>
        <begin position="931"/>
        <end position="940"/>
    </location>
</feature>
<feature type="disulfide bond" evidence="17">
    <location>
        <begin position="2704"/>
        <end position="2713"/>
    </location>
</feature>
<feature type="region of interest" description="Disordered" evidence="18">
    <location>
        <begin position="3842"/>
        <end position="3865"/>
    </location>
</feature>
<dbReference type="InterPro" id="IPR000082">
    <property type="entry name" value="SEA_dom"/>
</dbReference>
<feature type="domain" description="VWFD" evidence="24">
    <location>
        <begin position="1320"/>
        <end position="1529"/>
    </location>
</feature>
<dbReference type="OrthoDB" id="10057403at2759"/>
<feature type="domain" description="SEA" evidence="21">
    <location>
        <begin position="3546"/>
        <end position="3664"/>
    </location>
</feature>
<evidence type="ECO:0000256" key="14">
    <source>
        <dbReference type="ARBA" id="ARBA00023136"/>
    </source>
</evidence>
<dbReference type="InterPro" id="IPR003886">
    <property type="entry name" value="NIDO_dom"/>
</dbReference>
<dbReference type="InterPro" id="IPR000152">
    <property type="entry name" value="EGF-type_Asp/Asn_hydroxyl_site"/>
</dbReference>
<dbReference type="InterPro" id="IPR005533">
    <property type="entry name" value="AMOP_dom"/>
</dbReference>
<feature type="disulfide bond" evidence="17">
    <location>
        <begin position="2343"/>
        <end position="2352"/>
    </location>
</feature>
<keyword evidence="9" id="KW-0677">Repeat</keyword>
<comment type="caution">
    <text evidence="25">The sequence shown here is derived from an EMBL/GenBank/DDBJ whole genome shotgun (WGS) entry which is preliminary data.</text>
</comment>
<feature type="disulfide bond" evidence="17">
    <location>
        <begin position="2459"/>
        <end position="2468"/>
    </location>
</feature>
<dbReference type="PROSITE" id="PS01186">
    <property type="entry name" value="EGF_2"/>
    <property type="match status" value="11"/>
</dbReference>
<dbReference type="PANTHER" id="PTHR12916">
    <property type="entry name" value="CYTOCHROME C OXIDASE POLYPEPTIDE VIC-2"/>
    <property type="match status" value="1"/>
</dbReference>
<feature type="chain" id="PRO_5029572808" evidence="20">
    <location>
        <begin position="29"/>
        <end position="3929"/>
    </location>
</feature>
<accession>A0A7I8VWL2</accession>
<dbReference type="GO" id="GO:0051093">
    <property type="term" value="P:negative regulation of developmental process"/>
    <property type="evidence" value="ECO:0007669"/>
    <property type="project" value="UniProtKB-ARBA"/>
</dbReference>
<feature type="disulfide bond" evidence="17">
    <location>
        <begin position="3443"/>
        <end position="3452"/>
    </location>
</feature>
<proteinExistence type="inferred from homology"/>
<comment type="caution">
    <text evidence="17">Lacks conserved residue(s) required for the propagation of feature annotation.</text>
</comment>
<keyword evidence="4" id="KW-1003">Cell membrane</keyword>
<dbReference type="PROSITE" id="PS00022">
    <property type="entry name" value="EGF_1"/>
    <property type="match status" value="21"/>
</dbReference>
<feature type="region of interest" description="Disordered" evidence="18">
    <location>
        <begin position="248"/>
        <end position="688"/>
    </location>
</feature>
<feature type="compositionally biased region" description="Low complexity" evidence="18">
    <location>
        <begin position="54"/>
        <end position="75"/>
    </location>
</feature>
<evidence type="ECO:0000256" key="9">
    <source>
        <dbReference type="ARBA" id="ARBA00022737"/>
    </source>
</evidence>
<feature type="disulfide bond" evidence="17">
    <location>
        <begin position="3357"/>
        <end position="3366"/>
    </location>
</feature>
<dbReference type="Pfam" id="PF07645">
    <property type="entry name" value="EGF_CA"/>
    <property type="match status" value="10"/>
</dbReference>
<keyword evidence="13 19" id="KW-1133">Transmembrane helix</keyword>
<dbReference type="GO" id="GO:0003002">
    <property type="term" value="P:regionalization"/>
    <property type="evidence" value="ECO:0007669"/>
    <property type="project" value="UniProtKB-ARBA"/>
</dbReference>
<evidence type="ECO:0000313" key="26">
    <source>
        <dbReference type="Proteomes" id="UP000549394"/>
    </source>
</evidence>
<dbReference type="GO" id="GO:0048468">
    <property type="term" value="P:cell development"/>
    <property type="evidence" value="ECO:0007669"/>
    <property type="project" value="UniProtKB-ARBA"/>
</dbReference>
<dbReference type="Gene3D" id="2.60.120.260">
    <property type="entry name" value="Galactose-binding domain-like"/>
    <property type="match status" value="1"/>
</dbReference>
<feature type="disulfide bond" evidence="17">
    <location>
        <begin position="2908"/>
        <end position="2917"/>
    </location>
</feature>
<evidence type="ECO:0000256" key="10">
    <source>
        <dbReference type="ARBA" id="ARBA00022782"/>
    </source>
</evidence>
<evidence type="ECO:0000256" key="12">
    <source>
        <dbReference type="ARBA" id="ARBA00022976"/>
    </source>
</evidence>
<dbReference type="PRINTS" id="PR01983">
    <property type="entry name" value="NOTCH"/>
</dbReference>
<evidence type="ECO:0000256" key="1">
    <source>
        <dbReference type="ARBA" id="ARBA00004247"/>
    </source>
</evidence>
<dbReference type="FunFam" id="2.10.25.10:FF:000146">
    <property type="entry name" value="Putative neurogenic locus notch"/>
    <property type="match status" value="1"/>
</dbReference>
<dbReference type="CDD" id="cd00054">
    <property type="entry name" value="EGF_CA"/>
    <property type="match status" value="23"/>
</dbReference>
<keyword evidence="15 17" id="KW-1015">Disulfide bond</keyword>
<feature type="domain" description="EGF-like" evidence="22">
    <location>
        <begin position="2755"/>
        <end position="2793"/>
    </location>
</feature>
<keyword evidence="10" id="KW-0221">Differentiation</keyword>
<reference evidence="25 26" key="1">
    <citation type="submission" date="2020-08" db="EMBL/GenBank/DDBJ databases">
        <authorList>
            <person name="Hejnol A."/>
        </authorList>
    </citation>
    <scope>NUCLEOTIDE SEQUENCE [LARGE SCALE GENOMIC DNA]</scope>
</reference>
<feature type="domain" description="EGF-like" evidence="22">
    <location>
        <begin position="2432"/>
        <end position="2469"/>
    </location>
</feature>
<dbReference type="GO" id="GO:0007219">
    <property type="term" value="P:Notch signaling pathway"/>
    <property type="evidence" value="ECO:0007669"/>
    <property type="project" value="UniProtKB-KW"/>
</dbReference>
<dbReference type="PROSITE" id="PS01187">
    <property type="entry name" value="EGF_CA"/>
    <property type="match status" value="13"/>
</dbReference>
<dbReference type="InterPro" id="IPR001881">
    <property type="entry name" value="EGF-like_Ca-bd_dom"/>
</dbReference>
<comment type="similarity">
    <text evidence="2">Belongs to the CRELD family.</text>
</comment>
<feature type="disulfide bond" evidence="17">
    <location>
        <begin position="2255"/>
        <end position="2264"/>
    </location>
</feature>
<evidence type="ECO:0000256" key="2">
    <source>
        <dbReference type="ARBA" id="ARBA00005897"/>
    </source>
</evidence>
<feature type="compositionally biased region" description="Polar residues" evidence="18">
    <location>
        <begin position="566"/>
        <end position="598"/>
    </location>
</feature>
<dbReference type="PROSITE" id="PS50024">
    <property type="entry name" value="SEA"/>
    <property type="match status" value="1"/>
</dbReference>
<dbReference type="InterPro" id="IPR009030">
    <property type="entry name" value="Growth_fac_rcpt_cys_sf"/>
</dbReference>
<gene>
    <name evidence="25" type="ORF">DGYR_LOCUS8241</name>
</gene>
<dbReference type="GO" id="GO:0048592">
    <property type="term" value="P:eye morphogenesis"/>
    <property type="evidence" value="ECO:0007669"/>
    <property type="project" value="UniProtKB-ARBA"/>
</dbReference>
<evidence type="ECO:0000256" key="4">
    <source>
        <dbReference type="ARBA" id="ARBA00022475"/>
    </source>
</evidence>
<feature type="domain" description="EGF-like" evidence="22">
    <location>
        <begin position="2227"/>
        <end position="2265"/>
    </location>
</feature>
<keyword evidence="11" id="KW-0106">Calcium</keyword>
<dbReference type="GO" id="GO:0005509">
    <property type="term" value="F:calcium ion binding"/>
    <property type="evidence" value="ECO:0007669"/>
    <property type="project" value="InterPro"/>
</dbReference>
<evidence type="ECO:0000256" key="7">
    <source>
        <dbReference type="ARBA" id="ARBA00022692"/>
    </source>
</evidence>
<keyword evidence="16" id="KW-0325">Glycoprotein</keyword>
<keyword evidence="7 19" id="KW-0812">Transmembrane</keyword>
<feature type="disulfide bond" evidence="17">
    <location>
        <begin position="2092"/>
        <end position="2101"/>
    </location>
</feature>
<feature type="domain" description="EGF-like" evidence="22">
    <location>
        <begin position="2393"/>
        <end position="2430"/>
    </location>
</feature>
<dbReference type="GO" id="GO:0051241">
    <property type="term" value="P:negative regulation of multicellular organismal process"/>
    <property type="evidence" value="ECO:0007669"/>
    <property type="project" value="UniProtKB-ARBA"/>
</dbReference>
<feature type="compositionally biased region" description="Polar residues" evidence="18">
    <location>
        <begin position="650"/>
        <end position="671"/>
    </location>
</feature>
<feature type="disulfide bond" evidence="17">
    <location>
        <begin position="2783"/>
        <end position="2792"/>
    </location>
</feature>
<dbReference type="PANTHER" id="PTHR12916:SF4">
    <property type="entry name" value="UNINFLATABLE, ISOFORM C"/>
    <property type="match status" value="1"/>
</dbReference>
<dbReference type="SUPFAM" id="SSF57196">
    <property type="entry name" value="EGF/Laminin"/>
    <property type="match status" value="24"/>
</dbReference>
<dbReference type="FunFam" id="2.10.25.10:FF:000125">
    <property type="entry name" value="Neurogenic locus notch protein-like"/>
    <property type="match status" value="1"/>
</dbReference>
<sequence length="3929" mass="428596">MFNMLRSLKTNIYLTILLFCIFKGNSEANLTTSNSSLETSSMQSTMSASNTQYSTTETINSTTETSSTQYSETASVSYSPTATPDMEASSTQSVTPEMGISTTPSDAAETYETESPEVYSTTTQDMSMGTMDSSKTPMDEEVTDMTYSSTSSDASATPEVYSTNTQDMSMGTMDSSKTPMDEEVTDMPYSSTSSDASATPEVYSTNTQDMSMGTMDSSKTPMDEEVTDMPYSSISSDASATPEVYSTNTQDMSMGTMGSSKTPMDEEVTDMPYSSTPSDASATPEVYSTNTQDMSMGTMGSSKTPMDEEVTDMPYSSTPSDASATPEVYSTNTQDMSMGTMDSSKTPMDEEVTDMPYSSTSSDASATPEVYSTNTQDMSMGTMGSSKTPMDEEVTDMPYSSTPSDASATPEVYSTNTQDMSMGTMDSSKTPMDEEVTDMPYSSTSSDASATPEVYSTNTQDMSMGTMGSSKTPMDEEVTDMPYSSTPSDASATPEVYSTNTQDMSMGTMDSSKTPMDEEVTDMPYSSTPSDASATPGINSTNTQEMPTGTMDGSETPMGETATDMPHSSTPSDASATPDIDSTNTQDMSMGTMDSSKTPMDEEVTDMPYSSTPSDASATPGINSTNTQEMPTGTMDGSKTPMGETATDMPHSSTPSDASATPDIDSTNTQEMRTETTEGSKTPMGETVTTAKQEATKDLTTKTVDATTAGPNCANGGVTCLNEGFCIDEKCVCSNGWKGETCSDDVDECEDANFCNGGICNGSFPTGSFTYKPCPSLCKCTDAAPSTCDSCIDGYELNNDNICEPKKCTDSGCTECLLGVCKKCGHEYYLRVDKCQPCHASCDGCHDDGPSNCIECSVGYNLIADSCEKTCGNSGDGCEKCTGDVCDKCKPGYEMHNTGCRERDYENQCQSNPCENNGDCEDGYFEFICTCKGPFTGKTCQILPERVGRLFDYSDAIQKTKNRDSFIERVKFREKVPFIYGSFKKCYISSNGYITLQRRYGSKPPSGLDDINLPKSLNRKAKKSGFAIIAPLWVDGSIREGTVYYKEYQNRGGINIKDFAQLQYINQYIRAKTEQETFETSWAFIVTWEDLGPYGGRSSERATFQLLLVKGSQEGVDSTEVYAVFLYEEIKFAKLSNYQNAVGYFAMKGEQSTSDSIGISGTDTVFDLDVESYEDEVGEIFWPISTEDIIDYDRQCNAWINMQSAIQFWINVARFLALPCPCSIFQASIDRSMRFAYSAGGATCFARVFRYSYTCCYRDSSLVTDPASSGHLNVFNPYFHRTNFLIDLRAKQDCCINSDNCNDYISYRPIDNCFRYRPPFFSWGFGDPHVQTLDAFTYTFNGLGEYSLIEADEFDIQARTYRVTNENTGELAFATSYAAYVARDKGASHGFQIQLNKTNNGLTLFKLDSSKLATDITKTFMDTKDGELVKDISDDFSLTKNSATEVEVTLSTSGVTLTFTYNNGQVDYSAGIPQIFRGKTRGLMGNFDGDKTNDLVPKNGSIHISVNASQEEIFKQFGETWRLSAEESLFSYIDGGAWIDYNDVNFIPKFLPKIIPQEVKDKCTSNNVLNENCAFDLINTGNDKLAEASKETQEKGDELANQLSNTAPTLSAFMKDGVTNLTALQCSIGTNCTFILEAEDPDGDPMEFSVLSLPTGSIYFINEQDQVNNKRRATVNWLGKQLSPNATDTLAFKAFDGKQNSSSVLIRLLVCDTCTNGECNFDEAREDYPSDSSYVAVVCQCDIGYEGDNCEDDKNGCEENTCFTNCTDNTAAIEKSTGQPYTCDPCPEGYVASSDKTRCNDVDECAENKDNCDKSSTKCVDIDGSYRCECLEGLKNFNKTSCIDIDECIGNNDCAHICKNSFGNYNCECRDGFTTDNNGKTCNPTGSDTDCNLNPVVNGCPDTSLGCYKPSGGVKRCVCPKGTEDGTGVTDCNDINECSDSSKNLCDETNGGCIDINGGYNCTCKDGFQLDNDKISCNACPSGRWGKDCANICNCKSSSTECNTSTGCKECKDGFEGGHCNNINECNKTANGGCDSNSECKDTIGSFNCLCKKGYKRGSTALVCVEINECDSSPCQNDGECIDKLNEFECKCKPGFQGLTCGGNIDECESKPCMNNGECVDKVNDYFCNCTSEYTGKNCEVTKGLCEQANPTLAGKCESGSCEVGKDGVIRCKCPAGKQPGSDRASCIDFNECDSSPCKNDGECINGDNKFECNCKPGWTSPNCEKDVDECKENKCTAGNFDSCTNSLGDYECKCKSGFYGKNCEFDNSACGDATLQQTCLNDYKVGCYEKVSGTKRCNCSSVPGLTDDTANDKCMDINDCNPNPCTNSGVCIDKLNDFKCNCTEGWTGNTCSESVDDCASGPCKNRAVCKDGANNYTCECQTGYTGRHCEKDIDGCEGNPCKNGGKCTSGDAGKFTCECPKEWKGTICNDDVDECEDASICKNGGKCNNTMGAFECNCTSEFIGKTCENSASECGSVELQQKCDQLGTGCKNIGNVLRCSCPPGKEPGNNGPDDCTDIDECANNPCVSDKSTDCKNLDNDYECVCKPQWTGKNCSEDFDECTLKGDKYPCKNGGSCNNTMGGFKCGCIGAYSGDTCENITKLCDSSPCKNGGECQDKPGFFECKCPKAWKGKVCLDDVDECSLEASYCNGGNCTNFPGNFSCECPKTRTGKRCELDLNECNDNPCENGAPCKNLINTGYTCECNEFWEGQNCDVDKNECGNIKICNGGYCNNTINGYSCWNCPEFFGGKNCADDLNECEVDNPCKNGATCKNKVKTGYTCECNKYWEGKDCDIDINECDKTPNLCQNEGNCTNTNGSFECACPKGWAGKVCEESTDICSKGGLSEKECTLGCLKDDLGEIKCICPSGKRNKKDSRTECIEIDDCQVLYPCQNDAKCVDKSNDYECMCKAGWEGKNCSSACTGSKYGVNCAFTCPTNCTTCDKIKGCIECDSKGHEGPSCSEDKNECLQPQDNICTDRCINTVGSYQCSCFDGKVLVDGKCKKIKRKILRNKYKLARTFNNLLQDPTSTQFKNLVSELLNALLTSFRERLDGSGFFVRAIYGWSFSQGSIVVDNQINLQQNASATNTSDDSSLESVSKTAVGNSSNDVEGQPELAVSDPVPITYNFELPRENWNANLSDSNSTLFKVTTSKIQADIESALKSKFGDSFILTKDFKYTNPNSKVNAEFIIEFSKSYTEAEITPAWNESGLAYFKNECEPISPCLNSGACKLNSNMGYTCECTKFWEGDNCETDKDECQQQGLCQGAGSFCNNTNNGYECDCNSMRSGDHCELDFNECNNNPCKNDGKCENKNMTGFECKCASGWNGTFCEDDVNECDAGICQNNGVCNNTMGSFECNCTSEYKGSMCEIHIGICNTEKLRNDCSLGCENVTISGTAVVRCKCKDGEKGKENDIYECEDIDECQSNPCLNGATCKNQDANYTCECTDGYIGRNCSQKCSAGYWGKECANSCAGYCNNTLPEYCHNVEGCKVCKNVHATGSKCDKDVEGCVNNFCNGNRCVERLFEASTCECYDGQTYNNITNTCKSLKNHIVGLQVTFTKKIFTSDLLDFNSTGYKTLVETIINSIKDSLTAFANDLNGRFKTLQNFRFSNGSIVADFDAILSDSTENAALKIPQSKLADLATNIKNDLGNDSVTVTAPEVREPTHVRVLFKLSEIFIQEYSVKFSKEYNKLTDRIQGKINVAIAGNASLSQGFLHTKDFVYSKGSIIVHFYATFSSKKEDAPSAKDIFDTIRQNTDLNVLEHSEQSPTDDETWKIVVIVVSVVFFVLLLTLGLIYFLHKSGKLGDSVSEYSSDTASESKDYSYDHDMKNKLFPRPQMRTWQTQEGMTRDQGGLEADNRIDPKEGPVDENVDWRILKNFSKKAGEGMANRRYAEQPFQGNNNSHPTGYNSYESNGQSVPTSNWDWSISQAP</sequence>
<dbReference type="GO" id="GO:0060255">
    <property type="term" value="P:regulation of macromolecule metabolic process"/>
    <property type="evidence" value="ECO:0007669"/>
    <property type="project" value="UniProtKB-ARBA"/>
</dbReference>
<evidence type="ECO:0000256" key="20">
    <source>
        <dbReference type="SAM" id="SignalP"/>
    </source>
</evidence>
<evidence type="ECO:0000256" key="15">
    <source>
        <dbReference type="ARBA" id="ARBA00023157"/>
    </source>
</evidence>
<evidence type="ECO:0000256" key="17">
    <source>
        <dbReference type="PROSITE-ProRule" id="PRU00076"/>
    </source>
</evidence>
<comment type="subcellular location">
    <subcellularLocation>
        <location evidence="1">Apical cell membrane</location>
        <topology evidence="1">Single-pass type I membrane protein</topology>
    </subcellularLocation>
</comment>
<evidence type="ECO:0000256" key="3">
    <source>
        <dbReference type="ARBA" id="ARBA00022473"/>
    </source>
</evidence>
<feature type="domain" description="EGF-like" evidence="22">
    <location>
        <begin position="3331"/>
        <end position="3367"/>
    </location>
</feature>
<feature type="signal peptide" evidence="20">
    <location>
        <begin position="1"/>
        <end position="28"/>
    </location>
</feature>
<feature type="domain" description="EGF-like" evidence="22">
    <location>
        <begin position="2189"/>
        <end position="2225"/>
    </location>
</feature>
<dbReference type="SMART" id="SM00261">
    <property type="entry name" value="FU"/>
    <property type="match status" value="2"/>
</dbReference>
<evidence type="ECO:0000313" key="25">
    <source>
        <dbReference type="EMBL" id="CAD5120106.1"/>
    </source>
</evidence>
<feature type="compositionally biased region" description="Low complexity" evidence="18">
    <location>
        <begin position="144"/>
        <end position="157"/>
    </location>
</feature>
<evidence type="ECO:0000259" key="24">
    <source>
        <dbReference type="PROSITE" id="PS51233"/>
    </source>
</evidence>
<feature type="compositionally biased region" description="Polar residues" evidence="18">
    <location>
        <begin position="482"/>
        <end position="514"/>
    </location>
</feature>
<feature type="disulfide bond" evidence="17">
    <location>
        <begin position="2823"/>
        <end position="2832"/>
    </location>
</feature>
<feature type="disulfide bond" evidence="17">
    <location>
        <begin position="3240"/>
        <end position="3249"/>
    </location>
</feature>
<dbReference type="InterPro" id="IPR049883">
    <property type="entry name" value="NOTCH1_EGF-like"/>
</dbReference>
<evidence type="ECO:0000256" key="16">
    <source>
        <dbReference type="ARBA" id="ARBA00023180"/>
    </source>
</evidence>
<evidence type="ECO:0000256" key="6">
    <source>
        <dbReference type="ARBA" id="ARBA00022553"/>
    </source>
</evidence>
<dbReference type="SMART" id="SM00179">
    <property type="entry name" value="EGF_CA"/>
    <property type="match status" value="29"/>
</dbReference>
<feature type="domain" description="EGF-like" evidence="22">
    <location>
        <begin position="2795"/>
        <end position="2833"/>
    </location>
</feature>
<dbReference type="InterPro" id="IPR018097">
    <property type="entry name" value="EGF_Ca-bd_CS"/>
</dbReference>
<feature type="domain" description="EGF-like" evidence="22">
    <location>
        <begin position="2066"/>
        <end position="2102"/>
    </location>
</feature>
<feature type="disulfide bond" evidence="17">
    <location>
        <begin position="2381"/>
        <end position="2390"/>
    </location>
</feature>
<feature type="compositionally biased region" description="Basic and acidic residues" evidence="18">
    <location>
        <begin position="3854"/>
        <end position="3865"/>
    </location>
</feature>
<dbReference type="InterPro" id="IPR006212">
    <property type="entry name" value="Furin_repeat"/>
</dbReference>
<evidence type="ECO:0000256" key="11">
    <source>
        <dbReference type="ARBA" id="ARBA00022837"/>
    </source>
</evidence>
<feature type="compositionally biased region" description="Polar residues" evidence="18">
    <location>
        <begin position="440"/>
        <end position="472"/>
    </location>
</feature>
<feature type="compositionally biased region" description="Polar residues" evidence="18">
    <location>
        <begin position="248"/>
        <end position="262"/>
    </location>
</feature>
<keyword evidence="14 19" id="KW-0472">Membrane</keyword>
<feature type="disulfide bond" evidence="17">
    <location>
        <begin position="2588"/>
        <end position="2597"/>
    </location>
</feature>
<feature type="compositionally biased region" description="Polar residues" evidence="18">
    <location>
        <begin position="356"/>
        <end position="388"/>
    </location>
</feature>
<feature type="domain" description="EGF-like" evidence="22">
    <location>
        <begin position="2677"/>
        <end position="2714"/>
    </location>
</feature>
<feature type="compositionally biased region" description="Polar residues" evidence="18">
    <location>
        <begin position="608"/>
        <end position="637"/>
    </location>
</feature>
<keyword evidence="26" id="KW-1185">Reference proteome</keyword>
<feature type="domain" description="EGF-like" evidence="22">
    <location>
        <begin position="2317"/>
        <end position="2353"/>
    </location>
</feature>
<dbReference type="GO" id="GO:0009967">
    <property type="term" value="P:positive regulation of signal transduction"/>
    <property type="evidence" value="ECO:0007669"/>
    <property type="project" value="UniProtKB-ARBA"/>
</dbReference>
<dbReference type="EMBL" id="CAJFCJ010000012">
    <property type="protein sequence ID" value="CAD5120106.1"/>
    <property type="molecule type" value="Genomic_DNA"/>
</dbReference>
<feature type="domain" description="EGF-like" evidence="22">
    <location>
        <begin position="2518"/>
        <end position="2556"/>
    </location>
</feature>
<organism evidence="25 26">
    <name type="scientific">Dimorphilus gyrociliatus</name>
    <dbReference type="NCBI Taxonomy" id="2664684"/>
    <lineage>
        <taxon>Eukaryota</taxon>
        <taxon>Metazoa</taxon>
        <taxon>Spiralia</taxon>
        <taxon>Lophotrochozoa</taxon>
        <taxon>Annelida</taxon>
        <taxon>Polychaeta</taxon>
        <taxon>Polychaeta incertae sedis</taxon>
        <taxon>Dinophilidae</taxon>
        <taxon>Dimorphilus</taxon>
    </lineage>
</organism>
<feature type="region of interest" description="Disordered" evidence="18">
    <location>
        <begin position="3083"/>
        <end position="3113"/>
    </location>
</feature>
<dbReference type="FunFam" id="2.10.25.10:FF:000565">
    <property type="entry name" value="Predicted protein"/>
    <property type="match status" value="1"/>
</dbReference>
<evidence type="ECO:0000259" key="21">
    <source>
        <dbReference type="PROSITE" id="PS50024"/>
    </source>
</evidence>
<keyword evidence="6" id="KW-0597">Phosphoprotein</keyword>
<dbReference type="InterPro" id="IPR001846">
    <property type="entry name" value="VWF_type-D"/>
</dbReference>
<feature type="domain" description="EGF-like" evidence="22">
    <location>
        <begin position="2558"/>
        <end position="2598"/>
    </location>
</feature>
<dbReference type="Pfam" id="PF00008">
    <property type="entry name" value="EGF"/>
    <property type="match status" value="9"/>
</dbReference>
<keyword evidence="3" id="KW-0217">Developmental protein</keyword>
<feature type="compositionally biased region" description="Polar residues" evidence="18">
    <location>
        <begin position="524"/>
        <end position="553"/>
    </location>
</feature>
<dbReference type="SMART" id="SM00181">
    <property type="entry name" value="EGF"/>
    <property type="match status" value="39"/>
</dbReference>
<feature type="disulfide bond" evidence="17">
    <location>
        <begin position="3280"/>
        <end position="3289"/>
    </location>
</feature>
<dbReference type="GO" id="GO:0007160">
    <property type="term" value="P:cell-matrix adhesion"/>
    <property type="evidence" value="ECO:0007669"/>
    <property type="project" value="InterPro"/>
</dbReference>
<feature type="domain" description="EGF-like" evidence="22">
    <location>
        <begin position="905"/>
        <end position="941"/>
    </location>
</feature>
<feature type="compositionally biased region" description="Polar residues" evidence="18">
    <location>
        <begin position="118"/>
        <end position="136"/>
    </location>
</feature>
<dbReference type="GO" id="GO:0016324">
    <property type="term" value="C:apical plasma membrane"/>
    <property type="evidence" value="ECO:0007669"/>
    <property type="project" value="UniProtKB-SubCell"/>
</dbReference>
<feature type="compositionally biased region" description="Polar residues" evidence="18">
    <location>
        <begin position="76"/>
        <end position="105"/>
    </location>
</feature>
<dbReference type="Gene3D" id="2.10.25.10">
    <property type="entry name" value="Laminin"/>
    <property type="match status" value="26"/>
</dbReference>
<evidence type="ECO:0000256" key="18">
    <source>
        <dbReference type="SAM" id="MobiDB-lite"/>
    </source>
</evidence>
<feature type="domain" description="EGF-like" evidence="22">
    <location>
        <begin position="3252"/>
        <end position="3290"/>
    </location>
</feature>
<keyword evidence="5 17" id="KW-0245">EGF-like domain</keyword>
<feature type="compositionally biased region" description="Polar residues" evidence="18">
    <location>
        <begin position="314"/>
        <end position="346"/>
    </location>
</feature>
<evidence type="ECO:0000256" key="19">
    <source>
        <dbReference type="SAM" id="Phobius"/>
    </source>
</evidence>
<feature type="disulfide bond" evidence="17">
    <location>
        <begin position="1848"/>
        <end position="1858"/>
    </location>
</feature>
<dbReference type="GO" id="GO:0008593">
    <property type="term" value="P:regulation of Notch signaling pathway"/>
    <property type="evidence" value="ECO:0007669"/>
    <property type="project" value="UniProtKB-ARBA"/>
</dbReference>
<feature type="compositionally biased region" description="Polar residues" evidence="18">
    <location>
        <begin position="160"/>
        <end position="178"/>
    </location>
</feature>
<dbReference type="InterPro" id="IPR013032">
    <property type="entry name" value="EGF-like_CS"/>
</dbReference>
<feature type="compositionally biased region" description="Polar residues" evidence="18">
    <location>
        <begin position="398"/>
        <end position="430"/>
    </location>
</feature>
<dbReference type="PROSITE" id="PS51233">
    <property type="entry name" value="VWFD"/>
    <property type="match status" value="1"/>
</dbReference>
<keyword evidence="8 20" id="KW-0732">Signal</keyword>
<dbReference type="Pfam" id="PF06119">
    <property type="entry name" value="NIDO"/>
    <property type="match status" value="1"/>
</dbReference>
<feature type="domain" description="EGF-like" evidence="22">
    <location>
        <begin position="1934"/>
        <end position="1974"/>
    </location>
</feature>
<feature type="domain" description="EGF-like" evidence="22">
    <location>
        <begin position="2638"/>
        <end position="2675"/>
    </location>
</feature>
<feature type="domain" description="EGF-like" evidence="22">
    <location>
        <begin position="2600"/>
        <end position="2636"/>
    </location>
</feature>
<feature type="disulfide bond" evidence="17">
    <location>
        <begin position="2546"/>
        <end position="2555"/>
    </location>
</feature>
<feature type="disulfide bond" evidence="17">
    <location>
        <begin position="2236"/>
        <end position="2253"/>
    </location>
</feature>
<feature type="domain" description="EGF-like" evidence="22">
    <location>
        <begin position="2104"/>
        <end position="2140"/>
    </location>
</feature>
<feature type="disulfide bond" evidence="17">
    <location>
        <begin position="2527"/>
        <end position="2544"/>
    </location>
</feature>
<feature type="compositionally biased region" description="Polar residues" evidence="18">
    <location>
        <begin position="188"/>
        <end position="220"/>
    </location>
</feature>
<feature type="domain" description="EGF-like" evidence="22">
    <location>
        <begin position="3417"/>
        <end position="3453"/>
    </location>
</feature>
<evidence type="ECO:0000256" key="5">
    <source>
        <dbReference type="ARBA" id="ARBA00022536"/>
    </source>
</evidence>
<evidence type="ECO:0000256" key="13">
    <source>
        <dbReference type="ARBA" id="ARBA00022989"/>
    </source>
</evidence>
<feature type="domain" description="EGF-like" evidence="22">
    <location>
        <begin position="3212"/>
        <end position="3250"/>
    </location>
</feature>
<evidence type="ECO:0000259" key="23">
    <source>
        <dbReference type="PROSITE" id="PS50856"/>
    </source>
</evidence>
<dbReference type="FunFam" id="2.10.25.10:FF:000391">
    <property type="entry name" value="Weary, isoform C"/>
    <property type="match status" value="2"/>
</dbReference>
<dbReference type="SMART" id="SM00539">
    <property type="entry name" value="NIDO"/>
    <property type="match status" value="1"/>
</dbReference>
<dbReference type="FunFam" id="2.10.25.10:FF:000321">
    <property type="entry name" value="Protein delta homolog 1"/>
    <property type="match status" value="1"/>
</dbReference>
<dbReference type="Proteomes" id="UP000549394">
    <property type="component" value="Unassembled WGS sequence"/>
</dbReference>
<feature type="domain" description="EGF-like" evidence="22">
    <location>
        <begin position="2881"/>
        <end position="2918"/>
    </location>
</feature>
<feature type="transmembrane region" description="Helical" evidence="19">
    <location>
        <begin position="3774"/>
        <end position="3796"/>
    </location>
</feature>
<dbReference type="SUPFAM" id="SSF57184">
    <property type="entry name" value="Growth factor receptor domain"/>
    <property type="match status" value="2"/>
</dbReference>
<dbReference type="PROSITE" id="PS00010">
    <property type="entry name" value="ASX_HYDROXYL"/>
    <property type="match status" value="21"/>
</dbReference>
<name>A0A7I8VWL2_9ANNE</name>
<dbReference type="GO" id="GO:0005112">
    <property type="term" value="F:Notch binding"/>
    <property type="evidence" value="ECO:0007669"/>
    <property type="project" value="TreeGrafter"/>
</dbReference>
<feature type="disulfide bond" evidence="17">
    <location>
        <begin position="2665"/>
        <end position="2674"/>
    </location>
</feature>
<feature type="region of interest" description="Disordered" evidence="18">
    <location>
        <begin position="41"/>
        <end position="221"/>
    </location>
</feature>
<feature type="region of interest" description="Disordered" evidence="18">
    <location>
        <begin position="3884"/>
        <end position="3929"/>
    </location>
</feature>
<keyword evidence="12" id="KW-0914">Notch signaling pathway</keyword>
<feature type="compositionally biased region" description="Polar residues" evidence="18">
    <location>
        <begin position="3083"/>
        <end position="3108"/>
    </location>
</feature>
<feature type="compositionally biased region" description="Polar residues" evidence="18">
    <location>
        <begin position="272"/>
        <end position="304"/>
    </location>
</feature>
<dbReference type="GO" id="GO:0080090">
    <property type="term" value="P:regulation of primary metabolic process"/>
    <property type="evidence" value="ECO:0007669"/>
    <property type="project" value="UniProtKB-ARBA"/>
</dbReference>
<dbReference type="GO" id="GO:0030182">
    <property type="term" value="P:neuron differentiation"/>
    <property type="evidence" value="ECO:0007669"/>
    <property type="project" value="UniProtKB-ARBA"/>
</dbReference>
<feature type="domain" description="EGF-like" evidence="22">
    <location>
        <begin position="2022"/>
        <end position="2065"/>
    </location>
</feature>
<feature type="disulfide bond" evidence="17">
    <location>
        <begin position="2215"/>
        <end position="2224"/>
    </location>
</feature>
<dbReference type="PROSITE" id="PS50856">
    <property type="entry name" value="AMOP"/>
    <property type="match status" value="1"/>
</dbReference>
<feature type="domain" description="EGF-like" evidence="22">
    <location>
        <begin position="2355"/>
        <end position="2391"/>
    </location>
</feature>